<keyword evidence="2" id="KW-1185">Reference proteome</keyword>
<evidence type="ECO:0000313" key="1">
    <source>
        <dbReference type="EMBL" id="KAH7666217.1"/>
    </source>
</evidence>
<proteinExistence type="predicted"/>
<dbReference type="Proteomes" id="UP000827976">
    <property type="component" value="Chromosome 13"/>
</dbReference>
<organism evidence="1 2">
    <name type="scientific">Dioscorea alata</name>
    <name type="common">Purple yam</name>
    <dbReference type="NCBI Taxonomy" id="55571"/>
    <lineage>
        <taxon>Eukaryota</taxon>
        <taxon>Viridiplantae</taxon>
        <taxon>Streptophyta</taxon>
        <taxon>Embryophyta</taxon>
        <taxon>Tracheophyta</taxon>
        <taxon>Spermatophyta</taxon>
        <taxon>Magnoliopsida</taxon>
        <taxon>Liliopsida</taxon>
        <taxon>Dioscoreales</taxon>
        <taxon>Dioscoreaceae</taxon>
        <taxon>Dioscorea</taxon>
    </lineage>
</organism>
<comment type="caution">
    <text evidence="1">The sequence shown here is derived from an EMBL/GenBank/DDBJ whole genome shotgun (WGS) entry which is preliminary data.</text>
</comment>
<dbReference type="EMBL" id="CM037023">
    <property type="protein sequence ID" value="KAH7666217.1"/>
    <property type="molecule type" value="Genomic_DNA"/>
</dbReference>
<evidence type="ECO:0000313" key="2">
    <source>
        <dbReference type="Proteomes" id="UP000827976"/>
    </source>
</evidence>
<name>A0ACB7UZI1_DIOAL</name>
<accession>A0ACB7UZI1</accession>
<gene>
    <name evidence="1" type="ORF">IHE45_13G086900</name>
</gene>
<keyword evidence="1" id="KW-0418">Kinase</keyword>
<keyword evidence="1" id="KW-0808">Transferase</keyword>
<sequence>MSHDCSSDDEEIESRPVVCMRNESEGSAKREARAGEKRKRRTKTNAMEELNRAFKAIAEAIKQTHSHWMDELMAKLLKYQNEEYDDATIEAAFDTLYKDEMEARAFIAKTWSMNLRWLKKFVDAEKQNE</sequence>
<reference evidence="2" key="1">
    <citation type="journal article" date="2022" name="Nat. Commun.">
        <title>Chromosome evolution and the genetic basis of agronomically important traits in greater yam.</title>
        <authorList>
            <person name="Bredeson J.V."/>
            <person name="Lyons J.B."/>
            <person name="Oniyinde I.O."/>
            <person name="Okereke N.R."/>
            <person name="Kolade O."/>
            <person name="Nnabue I."/>
            <person name="Nwadili C.O."/>
            <person name="Hribova E."/>
            <person name="Parker M."/>
            <person name="Nwogha J."/>
            <person name="Shu S."/>
            <person name="Carlson J."/>
            <person name="Kariba R."/>
            <person name="Muthemba S."/>
            <person name="Knop K."/>
            <person name="Barton G.J."/>
            <person name="Sherwood A.V."/>
            <person name="Lopez-Montes A."/>
            <person name="Asiedu R."/>
            <person name="Jamnadass R."/>
            <person name="Muchugi A."/>
            <person name="Goodstein D."/>
            <person name="Egesi C.N."/>
            <person name="Featherston J."/>
            <person name="Asfaw A."/>
            <person name="Simpson G.G."/>
            <person name="Dolezel J."/>
            <person name="Hendre P.S."/>
            <person name="Van Deynze A."/>
            <person name="Kumar P.L."/>
            <person name="Obidiegwu J.E."/>
            <person name="Bhattacharjee R."/>
            <person name="Rokhsar D.S."/>
        </authorList>
    </citation>
    <scope>NUCLEOTIDE SEQUENCE [LARGE SCALE GENOMIC DNA]</scope>
    <source>
        <strain evidence="2">cv. TDa95/00328</strain>
    </source>
</reference>
<protein>
    <submittedName>
        <fullName evidence="1">Branched-chain alpha-ketoacid dehydrogenase kinase/Pyruvate dehydrogenase kinase N-terminal protein</fullName>
    </submittedName>
</protein>